<keyword evidence="2" id="KW-0677">Repeat</keyword>
<keyword evidence="5" id="KW-1185">Reference proteome</keyword>
<organism evidence="4 5">
    <name type="scientific">Ceratopteris richardii</name>
    <name type="common">Triangle waterfern</name>
    <dbReference type="NCBI Taxonomy" id="49495"/>
    <lineage>
        <taxon>Eukaryota</taxon>
        <taxon>Viridiplantae</taxon>
        <taxon>Streptophyta</taxon>
        <taxon>Embryophyta</taxon>
        <taxon>Tracheophyta</taxon>
        <taxon>Polypodiopsida</taxon>
        <taxon>Polypodiidae</taxon>
        <taxon>Polypodiales</taxon>
        <taxon>Pteridineae</taxon>
        <taxon>Pteridaceae</taxon>
        <taxon>Parkerioideae</taxon>
        <taxon>Ceratopteris</taxon>
    </lineage>
</organism>
<dbReference type="GO" id="GO:0005634">
    <property type="term" value="C:nucleus"/>
    <property type="evidence" value="ECO:0007669"/>
    <property type="project" value="TreeGrafter"/>
</dbReference>
<evidence type="ECO:0000313" key="5">
    <source>
        <dbReference type="Proteomes" id="UP000825935"/>
    </source>
</evidence>
<evidence type="ECO:0000256" key="1">
    <source>
        <dbReference type="ARBA" id="ARBA00022574"/>
    </source>
</evidence>
<gene>
    <name evidence="4" type="ORF">KP509_25G011200</name>
</gene>
<feature type="repeat" description="WD" evidence="3">
    <location>
        <begin position="233"/>
        <end position="274"/>
    </location>
</feature>
<protein>
    <submittedName>
        <fullName evidence="4">Uncharacterized protein</fullName>
    </submittedName>
</protein>
<dbReference type="AlphaFoldDB" id="A0A8T2RP24"/>
<reference evidence="4" key="1">
    <citation type="submission" date="2021-08" db="EMBL/GenBank/DDBJ databases">
        <title>WGS assembly of Ceratopteris richardii.</title>
        <authorList>
            <person name="Marchant D.B."/>
            <person name="Chen G."/>
            <person name="Jenkins J."/>
            <person name="Shu S."/>
            <person name="Leebens-Mack J."/>
            <person name="Grimwood J."/>
            <person name="Schmutz J."/>
            <person name="Soltis P."/>
            <person name="Soltis D."/>
            <person name="Chen Z.-H."/>
        </authorList>
    </citation>
    <scope>NUCLEOTIDE SEQUENCE</scope>
    <source>
        <strain evidence="4">Whitten #5841</strain>
        <tissue evidence="4">Leaf</tissue>
    </source>
</reference>
<dbReference type="Pfam" id="PF00400">
    <property type="entry name" value="WD40"/>
    <property type="match status" value="2"/>
</dbReference>
<dbReference type="PROSITE" id="PS00678">
    <property type="entry name" value="WD_REPEATS_1"/>
    <property type="match status" value="1"/>
</dbReference>
<dbReference type="OrthoDB" id="1932312at2759"/>
<name>A0A8T2RP24_CERRI</name>
<dbReference type="OMA" id="MLKFANN"/>
<comment type="caution">
    <text evidence="4">The sequence shown here is derived from an EMBL/GenBank/DDBJ whole genome shotgun (WGS) entry which is preliminary data.</text>
</comment>
<dbReference type="SMART" id="SM00320">
    <property type="entry name" value="WD40"/>
    <property type="match status" value="6"/>
</dbReference>
<dbReference type="Gene3D" id="2.130.10.10">
    <property type="entry name" value="YVTN repeat-like/Quinoprotein amine dehydrogenase"/>
    <property type="match status" value="2"/>
</dbReference>
<dbReference type="SUPFAM" id="SSF50978">
    <property type="entry name" value="WD40 repeat-like"/>
    <property type="match status" value="1"/>
</dbReference>
<dbReference type="Proteomes" id="UP000825935">
    <property type="component" value="Chromosome 25"/>
</dbReference>
<evidence type="ECO:0000256" key="3">
    <source>
        <dbReference type="PROSITE-ProRule" id="PRU00221"/>
    </source>
</evidence>
<evidence type="ECO:0000256" key="2">
    <source>
        <dbReference type="ARBA" id="ARBA00022737"/>
    </source>
</evidence>
<accession>A0A8T2RP24</accession>
<proteinExistence type="predicted"/>
<feature type="repeat" description="WD" evidence="3">
    <location>
        <begin position="467"/>
        <end position="508"/>
    </location>
</feature>
<dbReference type="InterPro" id="IPR019775">
    <property type="entry name" value="WD40_repeat_CS"/>
</dbReference>
<dbReference type="PANTHER" id="PTHR22838:SF4">
    <property type="entry name" value="WD REPEAT-CONTAINING PROTEIN 13"/>
    <property type="match status" value="1"/>
</dbReference>
<dbReference type="PROSITE" id="PS50294">
    <property type="entry name" value="WD_REPEATS_REGION"/>
    <property type="match status" value="2"/>
</dbReference>
<evidence type="ECO:0000313" key="4">
    <source>
        <dbReference type="EMBL" id="KAH7297761.1"/>
    </source>
</evidence>
<dbReference type="InterPro" id="IPR015943">
    <property type="entry name" value="WD40/YVTN_repeat-like_dom_sf"/>
</dbReference>
<dbReference type="GO" id="GO:1990841">
    <property type="term" value="F:promoter-specific chromatin binding"/>
    <property type="evidence" value="ECO:0007669"/>
    <property type="project" value="TreeGrafter"/>
</dbReference>
<dbReference type="PANTHER" id="PTHR22838">
    <property type="entry name" value="WD REPEAT PROTEIN 26-RELATED"/>
    <property type="match status" value="1"/>
</dbReference>
<dbReference type="InterPro" id="IPR001680">
    <property type="entry name" value="WD40_rpt"/>
</dbReference>
<dbReference type="InterPro" id="IPR036322">
    <property type="entry name" value="WD40_repeat_dom_sf"/>
</dbReference>
<dbReference type="PROSITE" id="PS50082">
    <property type="entry name" value="WD_REPEATS_2"/>
    <property type="match status" value="2"/>
</dbReference>
<sequence length="508" mass="56071">MRNPVRMAREDVRVAELNQDLHSLEHCVSQTRDGETGEEALQKASSSQRAESCTALSAEDAFAAALEPGIANTDGSYVATRRFLLRKKAISGCTQRKSWQSNGLDYVIYRHFIYSLQNVDSQRLTSPGDSGRWASPSARSFSYGRDSVSSNKDILSFIRGSSVSSFSGELEHQPHKGPGDSFVGMHCIFDQFKCSVNIVRFGHRSSELLGFGTSNGQIAVCTVLDPPGVLHSLEGHSKSITDFDFSLNNQYICSSSMDRTVRIWDVEKEHCVRIVYDKAEQLCVRFHPVNNNFLVLGNAKKEMSVINFSTGRSLCRISLESNVTAIDMDHTGHVVFAGDAQGCVHSVKINSHTGELTQAHKCRLGLRRKSPIMSIQYKTFSLLANGPVLLASTQDGTIRFFSVTLEIHGYLTLRCSLQLNPWARNVHASFCPILSLEKGEFIVSGSEDGNVYFYDFTRPKHPCANKLQGHGAPVISVAWNYGENLLASSDCEGMVIVWKTDSPATVPP</sequence>
<dbReference type="EMBL" id="CM035430">
    <property type="protein sequence ID" value="KAH7297761.1"/>
    <property type="molecule type" value="Genomic_DNA"/>
</dbReference>
<dbReference type="InterPro" id="IPR051350">
    <property type="entry name" value="WD_repeat-ST_regulator"/>
</dbReference>
<keyword evidence="1 3" id="KW-0853">WD repeat</keyword>